<feature type="compositionally biased region" description="Polar residues" evidence="1">
    <location>
        <begin position="14"/>
        <end position="26"/>
    </location>
</feature>
<protein>
    <submittedName>
        <fullName evidence="2">Uncharacterized protein</fullName>
    </submittedName>
</protein>
<sequence>MATLSHTKRENENLTRGMQNGLNLSGNPYVIKTQERKRECKKAKSNVKSYGLYTSFPIPKTP</sequence>
<proteinExistence type="predicted"/>
<organism evidence="2 3">
    <name type="scientific">Mucuna pruriens</name>
    <name type="common">Velvet bean</name>
    <name type="synonym">Dolichos pruriens</name>
    <dbReference type="NCBI Taxonomy" id="157652"/>
    <lineage>
        <taxon>Eukaryota</taxon>
        <taxon>Viridiplantae</taxon>
        <taxon>Streptophyta</taxon>
        <taxon>Embryophyta</taxon>
        <taxon>Tracheophyta</taxon>
        <taxon>Spermatophyta</taxon>
        <taxon>Magnoliopsida</taxon>
        <taxon>eudicotyledons</taxon>
        <taxon>Gunneridae</taxon>
        <taxon>Pentapetalae</taxon>
        <taxon>rosids</taxon>
        <taxon>fabids</taxon>
        <taxon>Fabales</taxon>
        <taxon>Fabaceae</taxon>
        <taxon>Papilionoideae</taxon>
        <taxon>50 kb inversion clade</taxon>
        <taxon>NPAAA clade</taxon>
        <taxon>indigoferoid/millettioid clade</taxon>
        <taxon>Phaseoleae</taxon>
        <taxon>Mucuna</taxon>
    </lineage>
</organism>
<feature type="region of interest" description="Disordered" evidence="1">
    <location>
        <begin position="1"/>
        <end position="26"/>
    </location>
</feature>
<comment type="caution">
    <text evidence="2">The sequence shown here is derived from an EMBL/GenBank/DDBJ whole genome shotgun (WGS) entry which is preliminary data.</text>
</comment>
<feature type="non-terminal residue" evidence="2">
    <location>
        <position position="1"/>
    </location>
</feature>
<keyword evidence="3" id="KW-1185">Reference proteome</keyword>
<evidence type="ECO:0000256" key="1">
    <source>
        <dbReference type="SAM" id="MobiDB-lite"/>
    </source>
</evidence>
<evidence type="ECO:0000313" key="2">
    <source>
        <dbReference type="EMBL" id="RDX81046.1"/>
    </source>
</evidence>
<name>A0A371FRV4_MUCPR</name>
<dbReference type="Proteomes" id="UP000257109">
    <property type="component" value="Unassembled WGS sequence"/>
</dbReference>
<accession>A0A371FRV4</accession>
<gene>
    <name evidence="2" type="ORF">CR513_38342</name>
</gene>
<reference evidence="2" key="1">
    <citation type="submission" date="2018-05" db="EMBL/GenBank/DDBJ databases">
        <title>Draft genome of Mucuna pruriens seed.</title>
        <authorList>
            <person name="Nnadi N.E."/>
            <person name="Vos R."/>
            <person name="Hasami M.H."/>
            <person name="Devisetty U.K."/>
            <person name="Aguiy J.C."/>
        </authorList>
    </citation>
    <scope>NUCLEOTIDE SEQUENCE [LARGE SCALE GENOMIC DNA]</scope>
    <source>
        <strain evidence="2">JCA_2017</strain>
    </source>
</reference>
<evidence type="ECO:0000313" key="3">
    <source>
        <dbReference type="Proteomes" id="UP000257109"/>
    </source>
</evidence>
<dbReference type="AlphaFoldDB" id="A0A371FRV4"/>
<dbReference type="EMBL" id="QJKJ01008029">
    <property type="protein sequence ID" value="RDX81046.1"/>
    <property type="molecule type" value="Genomic_DNA"/>
</dbReference>